<dbReference type="NCBIfam" id="TIGR01071">
    <property type="entry name" value="rplO_bact"/>
    <property type="match status" value="1"/>
</dbReference>
<organism evidence="7 8">
    <name type="scientific">Candidatus Nasuia deltocephalincola</name>
    <dbReference type="NCBI Taxonomy" id="1160784"/>
    <lineage>
        <taxon>Bacteria</taxon>
        <taxon>Pseudomonadati</taxon>
        <taxon>Pseudomonadota</taxon>
        <taxon>Betaproteobacteria</taxon>
        <taxon>Candidatus Nasuia</taxon>
    </lineage>
</organism>
<dbReference type="InterPro" id="IPR005749">
    <property type="entry name" value="Ribosomal_uL15_bac-type"/>
</dbReference>
<evidence type="ECO:0000313" key="7">
    <source>
        <dbReference type="EMBL" id="QSF25264.1"/>
    </source>
</evidence>
<dbReference type="SUPFAM" id="SSF52080">
    <property type="entry name" value="Ribosomal proteins L15p and L18e"/>
    <property type="match status" value="1"/>
</dbReference>
<dbReference type="GO" id="GO:0006412">
    <property type="term" value="P:translation"/>
    <property type="evidence" value="ECO:0007669"/>
    <property type="project" value="InterPro"/>
</dbReference>
<dbReference type="GO" id="GO:0015934">
    <property type="term" value="C:large ribosomal subunit"/>
    <property type="evidence" value="ECO:0007669"/>
    <property type="project" value="InterPro"/>
</dbReference>
<feature type="transmembrane region" description="Helical" evidence="6">
    <location>
        <begin position="67"/>
        <end position="88"/>
    </location>
</feature>
<reference evidence="7" key="1">
    <citation type="submission" date="2017-11" db="EMBL/GenBank/DDBJ databases">
        <authorList>
            <person name="Jian Z."/>
        </authorList>
    </citation>
    <scope>NUCLEOTIDE SEQUENCE</scope>
    <source>
        <strain evidence="7">YC</strain>
    </source>
</reference>
<dbReference type="EMBL" id="CP024850">
    <property type="protein sequence ID" value="QSF25264.1"/>
    <property type="molecule type" value="Genomic_DNA"/>
</dbReference>
<evidence type="ECO:0000256" key="5">
    <source>
        <dbReference type="SAM" id="MobiDB-lite"/>
    </source>
</evidence>
<feature type="transmembrane region" description="Helical" evidence="6">
    <location>
        <begin position="114"/>
        <end position="131"/>
    </location>
</feature>
<sequence length="138" mass="16502">MFLKNFKFKNYKRLGRGESSGLGKTCGRGHKGQKSRSGSKLSFDFEGGQTKFFKKIPKFGFKSSKSIFSLNFFNLIFLPFSIFTKFFLKKINFINKKYSYLKIFSYFFNFNKKVIFYNFFITKNIFLFFNFNNFTFIL</sequence>
<evidence type="ECO:0000256" key="6">
    <source>
        <dbReference type="SAM" id="Phobius"/>
    </source>
</evidence>
<dbReference type="GO" id="GO:0003735">
    <property type="term" value="F:structural constituent of ribosome"/>
    <property type="evidence" value="ECO:0007669"/>
    <property type="project" value="InterPro"/>
</dbReference>
<keyword evidence="6" id="KW-0472">Membrane</keyword>
<dbReference type="AlphaFoldDB" id="A0A974WLN1"/>
<keyword evidence="8" id="KW-1185">Reference proteome</keyword>
<evidence type="ECO:0000256" key="3">
    <source>
        <dbReference type="ARBA" id="ARBA00023274"/>
    </source>
</evidence>
<comment type="similarity">
    <text evidence="1">Belongs to the universal ribosomal protein uL15 family.</text>
</comment>
<evidence type="ECO:0000256" key="4">
    <source>
        <dbReference type="ARBA" id="ARBA00035497"/>
    </source>
</evidence>
<keyword evidence="3" id="KW-0687">Ribonucleoprotein</keyword>
<protein>
    <recommendedName>
        <fullName evidence="4">50S ribosomal protein L15</fullName>
    </recommendedName>
</protein>
<dbReference type="PANTHER" id="PTHR12934:SF11">
    <property type="entry name" value="LARGE RIBOSOMAL SUBUNIT PROTEIN UL15M"/>
    <property type="match status" value="1"/>
</dbReference>
<proteinExistence type="inferred from homology"/>
<dbReference type="Proteomes" id="UP000663075">
    <property type="component" value="Chromosome"/>
</dbReference>
<evidence type="ECO:0000256" key="2">
    <source>
        <dbReference type="ARBA" id="ARBA00022980"/>
    </source>
</evidence>
<evidence type="ECO:0000313" key="8">
    <source>
        <dbReference type="Proteomes" id="UP000663075"/>
    </source>
</evidence>
<name>A0A974WLN1_9PROT</name>
<keyword evidence="6" id="KW-1133">Transmembrane helix</keyword>
<dbReference type="PANTHER" id="PTHR12934">
    <property type="entry name" value="50S RIBOSOMAL PROTEIN L15"/>
    <property type="match status" value="1"/>
</dbReference>
<keyword evidence="6" id="KW-0812">Transmembrane</keyword>
<dbReference type="InterPro" id="IPR036227">
    <property type="entry name" value="Ribosomal_uL15/eL18_sf"/>
</dbReference>
<keyword evidence="2 7" id="KW-0689">Ribosomal protein</keyword>
<gene>
    <name evidence="7" type="primary">rplO</name>
    <name evidence="7" type="ORF">CU086_00225</name>
</gene>
<feature type="region of interest" description="Disordered" evidence="5">
    <location>
        <begin position="22"/>
        <end position="41"/>
    </location>
</feature>
<accession>A0A974WLN1</accession>
<evidence type="ECO:0000256" key="1">
    <source>
        <dbReference type="ARBA" id="ARBA00007320"/>
    </source>
</evidence>